<dbReference type="InterPro" id="IPR013094">
    <property type="entry name" value="AB_hydrolase_3"/>
</dbReference>
<dbReference type="AlphaFoldDB" id="A0A5N4A089"/>
<accession>A0A5N4A089</accession>
<feature type="domain" description="Alpha/beta hydrolase fold-3" evidence="3">
    <location>
        <begin position="611"/>
        <end position="712"/>
    </location>
</feature>
<feature type="region of interest" description="Disordered" evidence="1">
    <location>
        <begin position="521"/>
        <end position="544"/>
    </location>
</feature>
<protein>
    <recommendedName>
        <fullName evidence="6">Hormone-sensitive lipase</fullName>
    </recommendedName>
</protein>
<evidence type="ECO:0000259" key="2">
    <source>
        <dbReference type="Pfam" id="PF06350"/>
    </source>
</evidence>
<dbReference type="InterPro" id="IPR010468">
    <property type="entry name" value="HSL_N"/>
</dbReference>
<dbReference type="FunCoup" id="A0A5N4A089">
    <property type="interactions" value="153"/>
</dbReference>
<feature type="domain" description="Alpha/beta hydrolase fold-3" evidence="3">
    <location>
        <begin position="345"/>
        <end position="456"/>
    </location>
</feature>
<dbReference type="GO" id="GO:0005829">
    <property type="term" value="C:cytosol"/>
    <property type="evidence" value="ECO:0007669"/>
    <property type="project" value="TreeGrafter"/>
</dbReference>
<reference evidence="4 5" key="1">
    <citation type="journal article" date="2018" name="Elife">
        <title>Firefly genomes illuminate parallel origins of bioluminescence in beetles.</title>
        <authorList>
            <person name="Fallon T.R."/>
            <person name="Lower S.E."/>
            <person name="Chang C.H."/>
            <person name="Bessho-Uehara M."/>
            <person name="Martin G.J."/>
            <person name="Bewick A.J."/>
            <person name="Behringer M."/>
            <person name="Debat H.J."/>
            <person name="Wong I."/>
            <person name="Day J.C."/>
            <person name="Suvorov A."/>
            <person name="Silva C.J."/>
            <person name="Stanger-Hall K.F."/>
            <person name="Hall D.W."/>
            <person name="Schmitz R.J."/>
            <person name="Nelson D.R."/>
            <person name="Lewis S.M."/>
            <person name="Shigenobu S."/>
            <person name="Bybee S.M."/>
            <person name="Larracuente A.M."/>
            <person name="Oba Y."/>
            <person name="Weng J.K."/>
        </authorList>
    </citation>
    <scope>NUCLEOTIDE SEQUENCE [LARGE SCALE GENOMIC DNA]</scope>
    <source>
        <strain evidence="4">1611_PpyrPB1</strain>
        <tissue evidence="4">Whole body</tissue>
    </source>
</reference>
<evidence type="ECO:0000313" key="5">
    <source>
        <dbReference type="Proteomes" id="UP000327044"/>
    </source>
</evidence>
<dbReference type="Gene3D" id="3.40.50.1820">
    <property type="entry name" value="alpha/beta hydrolase"/>
    <property type="match status" value="2"/>
</dbReference>
<dbReference type="GO" id="GO:0004806">
    <property type="term" value="F:triacylglycerol lipase activity"/>
    <property type="evidence" value="ECO:0007669"/>
    <property type="project" value="TreeGrafter"/>
</dbReference>
<evidence type="ECO:0000313" key="4">
    <source>
        <dbReference type="EMBL" id="KAB0790744.1"/>
    </source>
</evidence>
<feature type="domain" description="Hormone-sensitive lipase N-terminal" evidence="2">
    <location>
        <begin position="28"/>
        <end position="327"/>
    </location>
</feature>
<evidence type="ECO:0008006" key="6">
    <source>
        <dbReference type="Google" id="ProtNLM"/>
    </source>
</evidence>
<dbReference type="SUPFAM" id="SSF53474">
    <property type="entry name" value="alpha/beta-Hydrolases"/>
    <property type="match status" value="1"/>
</dbReference>
<dbReference type="PANTHER" id="PTHR23025">
    <property type="entry name" value="TRIACYLGLYCEROL LIPASE"/>
    <property type="match status" value="1"/>
</dbReference>
<dbReference type="Pfam" id="PF07859">
    <property type="entry name" value="Abhydrolase_3"/>
    <property type="match status" value="2"/>
</dbReference>
<evidence type="ECO:0000256" key="1">
    <source>
        <dbReference type="SAM" id="MobiDB-lite"/>
    </source>
</evidence>
<organism evidence="4 5">
    <name type="scientific">Photinus pyralis</name>
    <name type="common">Common eastern firefly</name>
    <name type="synonym">Lampyris pyralis</name>
    <dbReference type="NCBI Taxonomy" id="7054"/>
    <lineage>
        <taxon>Eukaryota</taxon>
        <taxon>Metazoa</taxon>
        <taxon>Ecdysozoa</taxon>
        <taxon>Arthropoda</taxon>
        <taxon>Hexapoda</taxon>
        <taxon>Insecta</taxon>
        <taxon>Pterygota</taxon>
        <taxon>Neoptera</taxon>
        <taxon>Endopterygota</taxon>
        <taxon>Coleoptera</taxon>
        <taxon>Polyphaga</taxon>
        <taxon>Elateriformia</taxon>
        <taxon>Elateroidea</taxon>
        <taxon>Lampyridae</taxon>
        <taxon>Lampyrinae</taxon>
        <taxon>Photinus</taxon>
    </lineage>
</organism>
<keyword evidence="5" id="KW-1185">Reference proteome</keyword>
<dbReference type="GO" id="GO:0019433">
    <property type="term" value="P:triglyceride catabolic process"/>
    <property type="evidence" value="ECO:0007669"/>
    <property type="project" value="TreeGrafter"/>
</dbReference>
<dbReference type="InParanoid" id="A0A5N4A089"/>
<evidence type="ECO:0000259" key="3">
    <source>
        <dbReference type="Pfam" id="PF07859"/>
    </source>
</evidence>
<comment type="caution">
    <text evidence="4">The sequence shown here is derived from an EMBL/GenBank/DDBJ whole genome shotgun (WGS) entry which is preliminary data.</text>
</comment>
<proteinExistence type="predicted"/>
<dbReference type="OrthoDB" id="408631at2759"/>
<dbReference type="PANTHER" id="PTHR23025:SF3">
    <property type="entry name" value="HORMONE-SENSITIVE LIPASE"/>
    <property type="match status" value="1"/>
</dbReference>
<dbReference type="GO" id="GO:0008203">
    <property type="term" value="P:cholesterol metabolic process"/>
    <property type="evidence" value="ECO:0007669"/>
    <property type="project" value="InterPro"/>
</dbReference>
<dbReference type="InterPro" id="IPR029058">
    <property type="entry name" value="AB_hydrolase_fold"/>
</dbReference>
<gene>
    <name evidence="4" type="ORF">PPYR_15649</name>
</gene>
<feature type="region of interest" description="Disordered" evidence="1">
    <location>
        <begin position="1"/>
        <end position="23"/>
    </location>
</feature>
<dbReference type="GO" id="GO:0004771">
    <property type="term" value="F:sterol ester esterase activity"/>
    <property type="evidence" value="ECO:0007669"/>
    <property type="project" value="TreeGrafter"/>
</dbReference>
<feature type="compositionally biased region" description="Basic and acidic residues" evidence="1">
    <location>
        <begin position="1"/>
        <end position="10"/>
    </location>
</feature>
<dbReference type="Proteomes" id="UP000327044">
    <property type="component" value="Unassembled WGS sequence"/>
</dbReference>
<sequence length="748" mass="84062">MMLENEKIAQESDEIQETQNGEPSDVQYQTLQDLCENNINYFVNDNTPNGQRLHQSFVAIKEAVENVRPIIIDLYNISLKYNFEENYPANGYYSYILMVEGTISHLVQFHRKVCLKRHNILFRKSSYAKEMESYVSLLKNLVTFGEGLKLLRLAEKDGCLILDNLPEDLIAKSKEIDQHTFYGRNLGFQFCESVRPMLRFVMLSMAIFSEAFYSHGSMFSKAKNSVTTTAKYILDPEERSKRVIKIFQYAPVDFCKSFWFLSESELMKQMPLVIGHSVAVSKLIQIPPQPLVLNTGDGDISVPVPYSYIGKRPVQVRLISFEAREGMIGEVGTKNKLHPASRGLMIHCHGGGFAAQSSQSHECYLREWAKQLNIPILSVDYSLAPEAPYPRALEEVVFAYTWALQNAHLLGTTAERVVFVGDSAGGNLLLGLTLKCLALNLPLPQGIVPIYAPTWLSSFGLSPSRFMLLMDPLIPIGFATRLIKAYLVPAISKDPPKSDSDTESFEEISQSDLVELQAHKSPVSDASESITCGSLSSPTAETKDTIKPVDISEIDFVSESTTQTVNPSDFLERYVLDSDTDTDGNRIAVLKQETTTQQYEHSMHQRLASVVSNLRHRFGSWVSTKQNGEEIFLDTSKPYDILEECSHKFNTDAFASPYHATNDMLSRFPLVKLVTTHLDPFLDDNVIFANKLKKLNKDVTLDVLPGLPHGFLNFSMVSKEAEQGSKLCIQRIKEILDLDNLPPLQTSS</sequence>
<feature type="compositionally biased region" description="Polar residues" evidence="1">
    <location>
        <begin position="524"/>
        <end position="540"/>
    </location>
</feature>
<dbReference type="Pfam" id="PF06350">
    <property type="entry name" value="HSL_N"/>
    <property type="match status" value="1"/>
</dbReference>
<dbReference type="EMBL" id="VVIM01000810">
    <property type="protein sequence ID" value="KAB0790744.1"/>
    <property type="molecule type" value="Genomic_DNA"/>
</dbReference>
<name>A0A5N4A089_PHOPY</name>